<evidence type="ECO:0000256" key="1">
    <source>
        <dbReference type="ARBA" id="ARBA00009995"/>
    </source>
</evidence>
<dbReference type="EMBL" id="BDDD01000503">
    <property type="protein sequence ID" value="GAV66854.1"/>
    <property type="molecule type" value="Genomic_DNA"/>
</dbReference>
<dbReference type="FunCoup" id="A0A1Q3BG65">
    <property type="interactions" value="16"/>
</dbReference>
<dbReference type="PANTHER" id="PTHR48049:SF138">
    <property type="entry name" value="UDP-GLYCOSYLTRANSFERASE 91C1"/>
    <property type="match status" value="1"/>
</dbReference>
<dbReference type="PANTHER" id="PTHR48049">
    <property type="entry name" value="GLYCOSYLTRANSFERASE"/>
    <property type="match status" value="1"/>
</dbReference>
<keyword evidence="2" id="KW-0328">Glycosyltransferase</keyword>
<dbReference type="OrthoDB" id="5835829at2759"/>
<evidence type="ECO:0000256" key="2">
    <source>
        <dbReference type="ARBA" id="ARBA00022676"/>
    </source>
</evidence>
<protein>
    <submittedName>
        <fullName evidence="4">UDPGT domain-containing protein</fullName>
    </submittedName>
</protein>
<gene>
    <name evidence="4" type="ORF">CFOL_v3_10364</name>
</gene>
<sequence>MFPWLAMGHLIPFFNLSKLFAKKGHSIYFISTPRNLLRLPKLPPNISSLITLIPLPLPHVQSLPHDVECTVDINYHQQQSLKLRFDLLQSSLTTYLHESTPDWIIYDYASHWLPKVAAELGISRAYFSLFNAASLAFLGPPSVLLNEDSRTTAKDFTFVPKWIPFESNVVFRLHEVSKYTERISDKEGVPLTSDLVRFGVAIQESEVVLIRSCFEFEPDYLSFLGDLYDRKPVLPVGFLPPSLVEDEETKENNDDDKNWVGIKKWLDTRRVGSVVYVALGTEVTLTREELSEMALGLKKSGLPFFWVLRKQTDELPDGFEVKIQEQGRVHTGWAPQVKILSHEAVGGFLTHCGWNSVVEGLGFGRVLVLFPALNEQGLNARLLHGKKLGLEIPRNERDGWFTSDSVAESLRLAMVDDSGELLRNKAKGMKGLIGDRDRNAHYVDEVARYLEENGPRG</sequence>
<evidence type="ECO:0000313" key="5">
    <source>
        <dbReference type="Proteomes" id="UP000187406"/>
    </source>
</evidence>
<dbReference type="SUPFAM" id="SSF53756">
    <property type="entry name" value="UDP-Glycosyltransferase/glycogen phosphorylase"/>
    <property type="match status" value="1"/>
</dbReference>
<comment type="caution">
    <text evidence="4">The sequence shown here is derived from an EMBL/GenBank/DDBJ whole genome shotgun (WGS) entry which is preliminary data.</text>
</comment>
<dbReference type="InterPro" id="IPR002213">
    <property type="entry name" value="UDP_glucos_trans"/>
</dbReference>
<dbReference type="CDD" id="cd03784">
    <property type="entry name" value="GT1_Gtf-like"/>
    <property type="match status" value="1"/>
</dbReference>
<organism evidence="4 5">
    <name type="scientific">Cephalotus follicularis</name>
    <name type="common">Albany pitcher plant</name>
    <dbReference type="NCBI Taxonomy" id="3775"/>
    <lineage>
        <taxon>Eukaryota</taxon>
        <taxon>Viridiplantae</taxon>
        <taxon>Streptophyta</taxon>
        <taxon>Embryophyta</taxon>
        <taxon>Tracheophyta</taxon>
        <taxon>Spermatophyta</taxon>
        <taxon>Magnoliopsida</taxon>
        <taxon>eudicotyledons</taxon>
        <taxon>Gunneridae</taxon>
        <taxon>Pentapetalae</taxon>
        <taxon>rosids</taxon>
        <taxon>fabids</taxon>
        <taxon>Oxalidales</taxon>
        <taxon>Cephalotaceae</taxon>
        <taxon>Cephalotus</taxon>
    </lineage>
</organism>
<dbReference type="AlphaFoldDB" id="A0A1Q3BG65"/>
<dbReference type="Proteomes" id="UP000187406">
    <property type="component" value="Unassembled WGS sequence"/>
</dbReference>
<evidence type="ECO:0000256" key="3">
    <source>
        <dbReference type="ARBA" id="ARBA00022679"/>
    </source>
</evidence>
<comment type="similarity">
    <text evidence="1">Belongs to the UDP-glycosyltransferase family.</text>
</comment>
<dbReference type="GO" id="GO:0035251">
    <property type="term" value="F:UDP-glucosyltransferase activity"/>
    <property type="evidence" value="ECO:0007669"/>
    <property type="project" value="InterPro"/>
</dbReference>
<proteinExistence type="inferred from homology"/>
<name>A0A1Q3BG65_CEPFO</name>
<dbReference type="InParanoid" id="A0A1Q3BG65"/>
<reference evidence="4" key="1">
    <citation type="journal article" date="2017" name="Nat. Ecol. Evol.">
        <title>Genome of the pitcher plant Cephalotus reveals genetic changes associated with carnivory.</title>
        <authorList>
            <person name="Fukushima K."/>
            <person name="Fang X."/>
            <person name="Alvarez-Ponce D."/>
            <person name="Cai H."/>
            <person name="Carretero-Paulet L."/>
            <person name="Chen C."/>
            <person name="Chang T."/>
            <person name="Farr K.M."/>
            <person name="Fujita T."/>
            <person name="Hiwatashi Y."/>
            <person name="Hoshi Y."/>
            <person name="Imai T."/>
            <person name="Kasahara M."/>
            <person name="Librado P."/>
            <person name="Mao L."/>
            <person name="Mori H."/>
            <person name="Nishiyama T."/>
            <person name="Nozawa M."/>
            <person name="Palfalvi G."/>
            <person name="Pollard S.T."/>
            <person name="Rozas J."/>
            <person name="Sanchez-Gracia A."/>
            <person name="Sankoff D."/>
            <person name="Shibata T.F."/>
            <person name="Shigenobu S."/>
            <person name="Sumikawa N."/>
            <person name="Uzawa T."/>
            <person name="Xie M."/>
            <person name="Zheng C."/>
            <person name="Pollock D.D."/>
            <person name="Albert V.A."/>
            <person name="Li S."/>
            <person name="Hasebe M."/>
        </authorList>
    </citation>
    <scope>NUCLEOTIDE SEQUENCE</scope>
    <source>
        <strain evidence="4">St1</strain>
    </source>
</reference>
<dbReference type="FunFam" id="3.40.50.2000:FF:000037">
    <property type="entry name" value="Glycosyltransferase"/>
    <property type="match status" value="1"/>
</dbReference>
<dbReference type="Gene3D" id="3.40.50.2000">
    <property type="entry name" value="Glycogen Phosphorylase B"/>
    <property type="match status" value="2"/>
</dbReference>
<accession>A0A1Q3BG65</accession>
<evidence type="ECO:0000313" key="4">
    <source>
        <dbReference type="EMBL" id="GAV66854.1"/>
    </source>
</evidence>
<dbReference type="InterPro" id="IPR050481">
    <property type="entry name" value="UDP-glycosyltransf_plant"/>
</dbReference>
<keyword evidence="5" id="KW-1185">Reference proteome</keyword>
<dbReference type="Pfam" id="PF00201">
    <property type="entry name" value="UDPGT"/>
    <property type="match status" value="1"/>
</dbReference>
<keyword evidence="3" id="KW-0808">Transferase</keyword>